<dbReference type="Pfam" id="PF01420">
    <property type="entry name" value="Methylase_S"/>
    <property type="match status" value="2"/>
</dbReference>
<evidence type="ECO:0000256" key="2">
    <source>
        <dbReference type="ARBA" id="ARBA00022747"/>
    </source>
</evidence>
<evidence type="ECO:0000259" key="4">
    <source>
        <dbReference type="Pfam" id="PF01420"/>
    </source>
</evidence>
<dbReference type="GO" id="GO:0009307">
    <property type="term" value="P:DNA restriction-modification system"/>
    <property type="evidence" value="ECO:0007669"/>
    <property type="project" value="UniProtKB-KW"/>
</dbReference>
<sequence length="407" mass="46399">MKALNDNAHPLESLLQQHCPNGVEFKELGEVCETLPKGTLKTSQLTANGYPVINSGRDLYGYYSKFNNESNAFTIAARGEYAGFVNFMDSKFWAGGLCYPYRSNDENKLLTKFIYYHLKTNESNIMDSLVARGSIPAINKKDIDKKLKIPLPPLEIQYKIVEILDAFTELQVELEVELEARLKQYHYYRNKLLSFEELQRRTDMLKGGGLKLVSLGEIGTFTRGNGLTKADFVEVGVPCIHYGQIHTHYHNYTHSTISFVSEEKAKKLKKAKYGDLVIVGVSEDKDCVCKAVVYLGKQEACVSGDTFIFSHSQNPKFIGYMFQTENFNTFKHKYAQGAKVLRVHNEQLEKFQIPLPPLVVQNDIVELLDKFDTLTNDLTSGIPAEIEARKKQYEHYRERLLSFIAKD</sequence>
<name>A0A5M1DYB0_CAMUP</name>
<dbReference type="RefSeq" id="WP_214148526.1">
    <property type="nucleotide sequence ID" value="NZ_JAHCYV010000003.1"/>
</dbReference>
<keyword evidence="2" id="KW-0680">Restriction system</keyword>
<reference evidence="5" key="1">
    <citation type="submission" date="2019-08" db="EMBL/GenBank/DDBJ databases">
        <authorList>
            <consortium name="GenomeTrakr network: Whole genome sequencing for foodborne pathogen traceback"/>
        </authorList>
    </citation>
    <scope>NUCLEOTIDE SEQUENCE</scope>
    <source>
        <strain evidence="5">TTU_623</strain>
    </source>
</reference>
<comment type="similarity">
    <text evidence="1">Belongs to the type-I restriction system S methylase family.</text>
</comment>
<dbReference type="PANTHER" id="PTHR43140:SF1">
    <property type="entry name" value="TYPE I RESTRICTION ENZYME ECOKI SPECIFICITY SUBUNIT"/>
    <property type="match status" value="1"/>
</dbReference>
<dbReference type="CDD" id="cd17291">
    <property type="entry name" value="RMtype1_S_MgeORF438P-TRD-CR_like"/>
    <property type="match status" value="1"/>
</dbReference>
<dbReference type="InterPro" id="IPR051212">
    <property type="entry name" value="Type-I_RE_S_subunit"/>
</dbReference>
<comment type="caution">
    <text evidence="5">The sequence shown here is derived from an EMBL/GenBank/DDBJ whole genome shotgun (WGS) entry which is preliminary data.</text>
</comment>
<protein>
    <submittedName>
        <fullName evidence="5">Restriction endonuclease subunit S</fullName>
    </submittedName>
</protein>
<keyword evidence="5" id="KW-0255">Endonuclease</keyword>
<evidence type="ECO:0000256" key="3">
    <source>
        <dbReference type="ARBA" id="ARBA00023125"/>
    </source>
</evidence>
<dbReference type="InterPro" id="IPR044946">
    <property type="entry name" value="Restrct_endonuc_typeI_TRD_sf"/>
</dbReference>
<gene>
    <name evidence="5" type="ORF">FSE91_05650</name>
</gene>
<dbReference type="GO" id="GO:0004519">
    <property type="term" value="F:endonuclease activity"/>
    <property type="evidence" value="ECO:0007669"/>
    <property type="project" value="UniProtKB-KW"/>
</dbReference>
<keyword evidence="3" id="KW-0238">DNA-binding</keyword>
<dbReference type="EMBL" id="AAJCUB010000018">
    <property type="protein sequence ID" value="ECK6930295.1"/>
    <property type="molecule type" value="Genomic_DNA"/>
</dbReference>
<organism evidence="5">
    <name type="scientific">Campylobacter upsaliensis</name>
    <dbReference type="NCBI Taxonomy" id="28080"/>
    <lineage>
        <taxon>Bacteria</taxon>
        <taxon>Pseudomonadati</taxon>
        <taxon>Campylobacterota</taxon>
        <taxon>Epsilonproteobacteria</taxon>
        <taxon>Campylobacterales</taxon>
        <taxon>Campylobacteraceae</taxon>
        <taxon>Campylobacter</taxon>
    </lineage>
</organism>
<dbReference type="SUPFAM" id="SSF116734">
    <property type="entry name" value="DNA methylase specificity domain"/>
    <property type="match status" value="2"/>
</dbReference>
<accession>A0A5M1DYB0</accession>
<dbReference type="CDD" id="cd17268">
    <property type="entry name" value="RMtype1_S_Ara36733I_TRD1-CR1_like"/>
    <property type="match status" value="1"/>
</dbReference>
<keyword evidence="5" id="KW-0540">Nuclease</keyword>
<evidence type="ECO:0000313" key="5">
    <source>
        <dbReference type="EMBL" id="ECK6930295.1"/>
    </source>
</evidence>
<dbReference type="Gene3D" id="3.90.220.20">
    <property type="entry name" value="DNA methylase specificity domains"/>
    <property type="match status" value="2"/>
</dbReference>
<keyword evidence="5" id="KW-0378">Hydrolase</keyword>
<proteinExistence type="inferred from homology"/>
<evidence type="ECO:0000256" key="1">
    <source>
        <dbReference type="ARBA" id="ARBA00010923"/>
    </source>
</evidence>
<dbReference type="AlphaFoldDB" id="A0A5M1DYB0"/>
<feature type="domain" description="Type I restriction modification DNA specificity" evidence="4">
    <location>
        <begin position="20"/>
        <end position="184"/>
    </location>
</feature>
<feature type="domain" description="Type I restriction modification DNA specificity" evidence="4">
    <location>
        <begin position="212"/>
        <end position="388"/>
    </location>
</feature>
<dbReference type="GO" id="GO:0003677">
    <property type="term" value="F:DNA binding"/>
    <property type="evidence" value="ECO:0007669"/>
    <property type="project" value="UniProtKB-KW"/>
</dbReference>
<dbReference type="InterPro" id="IPR000055">
    <property type="entry name" value="Restrct_endonuc_typeI_TRD"/>
</dbReference>
<dbReference type="PANTHER" id="PTHR43140">
    <property type="entry name" value="TYPE-1 RESTRICTION ENZYME ECOKI SPECIFICITY PROTEIN"/>
    <property type="match status" value="1"/>
</dbReference>